<name>A0AAV3RXR7_LITER</name>
<dbReference type="GO" id="GO:0070072">
    <property type="term" value="P:vacuolar proton-transporting V-type ATPase complex assembly"/>
    <property type="evidence" value="ECO:0007669"/>
    <property type="project" value="InterPro"/>
</dbReference>
<proteinExistence type="predicted"/>
<reference evidence="3 4" key="1">
    <citation type="submission" date="2024-01" db="EMBL/GenBank/DDBJ databases">
        <title>The complete chloroplast genome sequence of Lithospermum erythrorhizon: insights into the phylogenetic relationship among Boraginaceae species and the maternal lineages of purple gromwells.</title>
        <authorList>
            <person name="Okada T."/>
            <person name="Watanabe K."/>
        </authorList>
    </citation>
    <scope>NUCLEOTIDE SEQUENCE [LARGE SCALE GENOMIC DNA]</scope>
</reference>
<evidence type="ECO:0000313" key="3">
    <source>
        <dbReference type="EMBL" id="GAA0185430.1"/>
    </source>
</evidence>
<keyword evidence="4" id="KW-1185">Reference proteome</keyword>
<evidence type="ECO:0000313" key="4">
    <source>
        <dbReference type="Proteomes" id="UP001454036"/>
    </source>
</evidence>
<dbReference type="PANTHER" id="PTHR31996">
    <property type="entry name" value="COILED-COIL DOMAIN-CONTAINING PROTEIN 115"/>
    <property type="match status" value="1"/>
</dbReference>
<accession>A0AAV3RXR7</accession>
<protein>
    <recommendedName>
        <fullName evidence="1">Vacuolar ATPase assembly protein VMA22</fullName>
    </recommendedName>
</protein>
<dbReference type="GO" id="GO:0051082">
    <property type="term" value="F:unfolded protein binding"/>
    <property type="evidence" value="ECO:0007669"/>
    <property type="project" value="TreeGrafter"/>
</dbReference>
<dbReference type="AlphaFoldDB" id="A0AAV3RXR7"/>
<sequence>MEEEVEVKHNIESSEDGINQSTEEILKEEMNMINFLILWILYHLYQLSSWLDLASARHSMGASWISSVLFDLKNHNAATSVQYELLLSKSGRAQIQHLSMALKSKSDEQRPENRRSSPVVDDQVHKERFKSRSMFGTLVSPKLRSAQLSFETALDMLVETANIRASLLSAYDEVSKGMNDAK</sequence>
<feature type="compositionally biased region" description="Basic and acidic residues" evidence="2">
    <location>
        <begin position="104"/>
        <end position="115"/>
    </location>
</feature>
<comment type="caution">
    <text evidence="3">The sequence shown here is derived from an EMBL/GenBank/DDBJ whole genome shotgun (WGS) entry which is preliminary data.</text>
</comment>
<dbReference type="Proteomes" id="UP001454036">
    <property type="component" value="Unassembled WGS sequence"/>
</dbReference>
<feature type="region of interest" description="Disordered" evidence="2">
    <location>
        <begin position="101"/>
        <end position="123"/>
    </location>
</feature>
<organism evidence="3 4">
    <name type="scientific">Lithospermum erythrorhizon</name>
    <name type="common">Purple gromwell</name>
    <name type="synonym">Lithospermum officinale var. erythrorhizon</name>
    <dbReference type="NCBI Taxonomy" id="34254"/>
    <lineage>
        <taxon>Eukaryota</taxon>
        <taxon>Viridiplantae</taxon>
        <taxon>Streptophyta</taxon>
        <taxon>Embryophyta</taxon>
        <taxon>Tracheophyta</taxon>
        <taxon>Spermatophyta</taxon>
        <taxon>Magnoliopsida</taxon>
        <taxon>eudicotyledons</taxon>
        <taxon>Gunneridae</taxon>
        <taxon>Pentapetalae</taxon>
        <taxon>asterids</taxon>
        <taxon>lamiids</taxon>
        <taxon>Boraginales</taxon>
        <taxon>Boraginaceae</taxon>
        <taxon>Boraginoideae</taxon>
        <taxon>Lithospermeae</taxon>
        <taxon>Lithospermum</taxon>
    </lineage>
</organism>
<dbReference type="EMBL" id="BAABME010012699">
    <property type="protein sequence ID" value="GAA0185430.1"/>
    <property type="molecule type" value="Genomic_DNA"/>
</dbReference>
<dbReference type="InterPro" id="IPR040357">
    <property type="entry name" value="Vma22/CCDC115"/>
</dbReference>
<evidence type="ECO:0000256" key="2">
    <source>
        <dbReference type="SAM" id="MobiDB-lite"/>
    </source>
</evidence>
<gene>
    <name evidence="3" type="ORF">LIER_32718</name>
</gene>
<evidence type="ECO:0000256" key="1">
    <source>
        <dbReference type="ARBA" id="ARBA00093634"/>
    </source>
</evidence>
<dbReference type="PANTHER" id="PTHR31996:SF2">
    <property type="entry name" value="COILED-COIL DOMAIN-CONTAINING PROTEIN 115"/>
    <property type="match status" value="1"/>
</dbReference>